<feature type="region of interest" description="Disordered" evidence="6">
    <location>
        <begin position="1"/>
        <end position="25"/>
    </location>
</feature>
<dbReference type="PANTHER" id="PTHR11552:SF147">
    <property type="entry name" value="CHOLINE DEHYDROGENASE, MITOCHONDRIAL"/>
    <property type="match status" value="1"/>
</dbReference>
<evidence type="ECO:0000259" key="8">
    <source>
        <dbReference type="PROSITE" id="PS00624"/>
    </source>
</evidence>
<comment type="cofactor">
    <cofactor evidence="1 5">
        <name>FAD</name>
        <dbReference type="ChEBI" id="CHEBI:57692"/>
    </cofactor>
</comment>
<keyword evidence="3" id="KW-0285">Flavoprotein</keyword>
<gene>
    <name evidence="9" type="ORF">BN9_066870</name>
</gene>
<feature type="transmembrane region" description="Helical" evidence="7">
    <location>
        <begin position="60"/>
        <end position="85"/>
    </location>
</feature>
<dbReference type="GO" id="GO:0050660">
    <property type="term" value="F:flavin adenine dinucleotide binding"/>
    <property type="evidence" value="ECO:0007669"/>
    <property type="project" value="InterPro"/>
</dbReference>
<dbReference type="GO" id="GO:0016614">
    <property type="term" value="F:oxidoreductase activity, acting on CH-OH group of donors"/>
    <property type="evidence" value="ECO:0007669"/>
    <property type="project" value="InterPro"/>
</dbReference>
<evidence type="ECO:0000256" key="2">
    <source>
        <dbReference type="ARBA" id="ARBA00010790"/>
    </source>
</evidence>
<name>A0A024GHF0_9STRA</name>
<protein>
    <recommendedName>
        <fullName evidence="8">Glucose-methanol-choline oxidoreductase N-terminal domain-containing protein</fullName>
    </recommendedName>
</protein>
<dbReference type="PROSITE" id="PS00624">
    <property type="entry name" value="GMC_OXRED_2"/>
    <property type="match status" value="1"/>
</dbReference>
<organism evidence="9 10">
    <name type="scientific">Albugo candida</name>
    <dbReference type="NCBI Taxonomy" id="65357"/>
    <lineage>
        <taxon>Eukaryota</taxon>
        <taxon>Sar</taxon>
        <taxon>Stramenopiles</taxon>
        <taxon>Oomycota</taxon>
        <taxon>Peronosporomycetes</taxon>
        <taxon>Albuginales</taxon>
        <taxon>Albuginaceae</taxon>
        <taxon>Albugo</taxon>
    </lineage>
</organism>
<comment type="similarity">
    <text evidence="2">Belongs to the GMC oxidoreductase family.</text>
</comment>
<keyword evidence="7" id="KW-1133">Transmembrane helix</keyword>
<comment type="caution">
    <text evidence="9">The sequence shown here is derived from an EMBL/GenBank/DDBJ whole genome shotgun (WGS) entry which is preliminary data.</text>
</comment>
<keyword evidence="7" id="KW-0812">Transmembrane</keyword>
<dbReference type="InParanoid" id="A0A024GHF0"/>
<accession>A0A024GHF0</accession>
<dbReference type="Proteomes" id="UP000053237">
    <property type="component" value="Unassembled WGS sequence"/>
</dbReference>
<dbReference type="SUPFAM" id="SSF54373">
    <property type="entry name" value="FAD-linked reductases, C-terminal domain"/>
    <property type="match status" value="1"/>
</dbReference>
<evidence type="ECO:0000256" key="5">
    <source>
        <dbReference type="PIRSR" id="PIRSR000137-2"/>
    </source>
</evidence>
<evidence type="ECO:0000256" key="7">
    <source>
        <dbReference type="SAM" id="Phobius"/>
    </source>
</evidence>
<sequence length="654" mass="71485">MMPMNDRTPLLNPRRRASTGPYYRDQDPLLAGRATEVEPVDSSFQVFIRKIREKIPTERVLVALTVLTVGFGLISFAVVVILSHLPKHGNLFVSKSSEEYDVVVIGGGPAGSVVSKVLADDPKTRVLLIEAGNASQAVLGGQESIKLESNHNHLTPFDIPFYWTSVAKNKKYHWDYPDVNVAKALGGCGIHNAMLYVRALPSDIRAWNIENWTWEKALKLYVAMEDFDGPSSKFHGKNGPIRTSLAASHGDDMSERFLAACDASNIRRSADFNVPEERLGAGYYHFNIRDGVRDSAARALVGPMLQQNRSNFDLQLNTIVKRIILNEDGTSVEGVLVHDGNGAGKTYIVPVAKSATVVLTAGAINTPKILLLSGIGPENDLERLKIPVKRHLPRVGKNLQDHPVIGIVYEKADFSSFDMRTSFEKYFAAHNLSTCGEKDCFGILGSTGISVGAFLSPPGALLPAIQITFFPNHTSEPIFSNKGPQKNGLLFTVALLSPDARNTVKLDSNDHKIAPRVNPVRIDEGSVHLSAKDARHLAWGVQVVRELVSSPSLREVTGSEIVPGDAIQSQEALTQWVVENHYRNSHWVGSASVGLSPKDGVVDHRLRVFGVDNLRVADASVIPLIPNGNVHSTVLVVASFAAEMIKEDREKNSY</sequence>
<dbReference type="InterPro" id="IPR007867">
    <property type="entry name" value="GMC_OxRtase_C"/>
</dbReference>
<evidence type="ECO:0000256" key="4">
    <source>
        <dbReference type="ARBA" id="ARBA00022827"/>
    </source>
</evidence>
<evidence type="ECO:0000313" key="10">
    <source>
        <dbReference type="Proteomes" id="UP000053237"/>
    </source>
</evidence>
<keyword evidence="4 5" id="KW-0274">FAD</keyword>
<dbReference type="InterPro" id="IPR012132">
    <property type="entry name" value="GMC_OxRdtase"/>
</dbReference>
<dbReference type="InterPro" id="IPR000172">
    <property type="entry name" value="GMC_OxRdtase_N"/>
</dbReference>
<dbReference type="PIRSF" id="PIRSF000137">
    <property type="entry name" value="Alcohol_oxidase"/>
    <property type="match status" value="1"/>
</dbReference>
<dbReference type="Gene3D" id="3.50.50.60">
    <property type="entry name" value="FAD/NAD(P)-binding domain"/>
    <property type="match status" value="1"/>
</dbReference>
<evidence type="ECO:0000256" key="1">
    <source>
        <dbReference type="ARBA" id="ARBA00001974"/>
    </source>
</evidence>
<dbReference type="EMBL" id="CAIX01000108">
    <property type="protein sequence ID" value="CCI45777.1"/>
    <property type="molecule type" value="Genomic_DNA"/>
</dbReference>
<dbReference type="Gene3D" id="3.30.560.10">
    <property type="entry name" value="Glucose Oxidase, domain 3"/>
    <property type="match status" value="1"/>
</dbReference>
<keyword evidence="10" id="KW-1185">Reference proteome</keyword>
<reference evidence="9 10" key="1">
    <citation type="submission" date="2012-05" db="EMBL/GenBank/DDBJ databases">
        <title>Recombination and specialization in a pathogen metapopulation.</title>
        <authorList>
            <person name="Gardiner A."/>
            <person name="Kemen E."/>
            <person name="Schultz-Larsen T."/>
            <person name="MacLean D."/>
            <person name="Van Oosterhout C."/>
            <person name="Jones J.D.G."/>
        </authorList>
    </citation>
    <scope>NUCLEOTIDE SEQUENCE [LARGE SCALE GENOMIC DNA]</scope>
    <source>
        <strain evidence="9 10">Ac Nc2</strain>
    </source>
</reference>
<dbReference type="InterPro" id="IPR036188">
    <property type="entry name" value="FAD/NAD-bd_sf"/>
</dbReference>
<dbReference type="PANTHER" id="PTHR11552">
    <property type="entry name" value="GLUCOSE-METHANOL-CHOLINE GMC OXIDOREDUCTASE"/>
    <property type="match status" value="1"/>
</dbReference>
<dbReference type="Pfam" id="PF05199">
    <property type="entry name" value="GMC_oxred_C"/>
    <property type="match status" value="1"/>
</dbReference>
<dbReference type="AlphaFoldDB" id="A0A024GHF0"/>
<keyword evidence="7" id="KW-0472">Membrane</keyword>
<evidence type="ECO:0000313" key="9">
    <source>
        <dbReference type="EMBL" id="CCI45777.1"/>
    </source>
</evidence>
<proteinExistence type="inferred from homology"/>
<evidence type="ECO:0000256" key="3">
    <source>
        <dbReference type="ARBA" id="ARBA00022630"/>
    </source>
</evidence>
<dbReference type="OrthoDB" id="269227at2759"/>
<feature type="domain" description="Glucose-methanol-choline oxidoreductase N-terminal" evidence="8">
    <location>
        <begin position="362"/>
        <end position="376"/>
    </location>
</feature>
<dbReference type="STRING" id="65357.A0A024GHF0"/>
<dbReference type="Pfam" id="PF00732">
    <property type="entry name" value="GMC_oxred_N"/>
    <property type="match status" value="1"/>
</dbReference>
<evidence type="ECO:0000256" key="6">
    <source>
        <dbReference type="SAM" id="MobiDB-lite"/>
    </source>
</evidence>
<feature type="binding site" evidence="5">
    <location>
        <position position="320"/>
    </location>
    <ligand>
        <name>FAD</name>
        <dbReference type="ChEBI" id="CHEBI:57692"/>
    </ligand>
</feature>
<dbReference type="SUPFAM" id="SSF51905">
    <property type="entry name" value="FAD/NAD(P)-binding domain"/>
    <property type="match status" value="1"/>
</dbReference>